<comment type="caution">
    <text evidence="4">The sequence shown here is derived from an EMBL/GenBank/DDBJ whole genome shotgun (WGS) entry which is preliminary data.</text>
</comment>
<dbReference type="InterPro" id="IPR004088">
    <property type="entry name" value="KH_dom_type_1"/>
</dbReference>
<dbReference type="Pfam" id="PF00013">
    <property type="entry name" value="KH_1"/>
    <property type="match status" value="1"/>
</dbReference>
<evidence type="ECO:0000259" key="3">
    <source>
        <dbReference type="SMART" id="SM00322"/>
    </source>
</evidence>
<proteinExistence type="predicted"/>
<dbReference type="CDD" id="cd00105">
    <property type="entry name" value="KH-I"/>
    <property type="match status" value="1"/>
</dbReference>
<evidence type="ECO:0000256" key="1">
    <source>
        <dbReference type="PROSITE-ProRule" id="PRU00117"/>
    </source>
</evidence>
<feature type="domain" description="K Homology" evidence="3">
    <location>
        <begin position="134"/>
        <end position="213"/>
    </location>
</feature>
<organism evidence="4 5">
    <name type="scientific">Helicostylum pulchrum</name>
    <dbReference type="NCBI Taxonomy" id="562976"/>
    <lineage>
        <taxon>Eukaryota</taxon>
        <taxon>Fungi</taxon>
        <taxon>Fungi incertae sedis</taxon>
        <taxon>Mucoromycota</taxon>
        <taxon>Mucoromycotina</taxon>
        <taxon>Mucoromycetes</taxon>
        <taxon>Mucorales</taxon>
        <taxon>Mucorineae</taxon>
        <taxon>Mucoraceae</taxon>
        <taxon>Helicostylum</taxon>
    </lineage>
</organism>
<name>A0ABP9Y5H4_9FUNG</name>
<protein>
    <recommendedName>
        <fullName evidence="3">K Homology domain-containing protein</fullName>
    </recommendedName>
</protein>
<feature type="domain" description="K Homology" evidence="3">
    <location>
        <begin position="521"/>
        <end position="588"/>
    </location>
</feature>
<dbReference type="Proteomes" id="UP001476247">
    <property type="component" value="Unassembled WGS sequence"/>
</dbReference>
<dbReference type="PROSITE" id="PS50084">
    <property type="entry name" value="KH_TYPE_1"/>
    <property type="match status" value="1"/>
</dbReference>
<evidence type="ECO:0000313" key="5">
    <source>
        <dbReference type="Proteomes" id="UP001476247"/>
    </source>
</evidence>
<dbReference type="Pfam" id="PF24563">
    <property type="entry name" value="KH_Mug60-KHD4"/>
    <property type="match status" value="1"/>
</dbReference>
<dbReference type="CDD" id="cd22453">
    <property type="entry name" value="KH-I_MUG60_like"/>
    <property type="match status" value="1"/>
</dbReference>
<gene>
    <name evidence="4" type="ORF">HPULCUR_007300</name>
</gene>
<dbReference type="InterPro" id="IPR036612">
    <property type="entry name" value="KH_dom_type_1_sf"/>
</dbReference>
<dbReference type="InterPro" id="IPR056553">
    <property type="entry name" value="KH_Mug60-KHD4"/>
</dbReference>
<feature type="region of interest" description="Disordered" evidence="2">
    <location>
        <begin position="689"/>
        <end position="709"/>
    </location>
</feature>
<keyword evidence="5" id="KW-1185">Reference proteome</keyword>
<evidence type="ECO:0000313" key="4">
    <source>
        <dbReference type="EMBL" id="GAA5801845.1"/>
    </source>
</evidence>
<reference evidence="4 5" key="1">
    <citation type="submission" date="2024-04" db="EMBL/GenBank/DDBJ databases">
        <title>genome sequences of Mucor flavus KT1a and Helicostylum pulchrum KT1b strains isolation_sourced from the surface of a dry-aged beef.</title>
        <authorList>
            <person name="Toyotome T."/>
            <person name="Hosono M."/>
            <person name="Torimaru M."/>
            <person name="Fukuda K."/>
            <person name="Mikami N."/>
        </authorList>
    </citation>
    <scope>NUCLEOTIDE SEQUENCE [LARGE SCALE GENOMIC DNA]</scope>
    <source>
        <strain evidence="4 5">KT1b</strain>
    </source>
</reference>
<dbReference type="InterPro" id="IPR004087">
    <property type="entry name" value="KH_dom"/>
</dbReference>
<feature type="domain" description="K Homology" evidence="3">
    <location>
        <begin position="435"/>
        <end position="515"/>
    </location>
</feature>
<dbReference type="Gene3D" id="3.30.1370.10">
    <property type="entry name" value="K Homology domain, type 1"/>
    <property type="match status" value="2"/>
</dbReference>
<dbReference type="EMBL" id="BAABUJ010000020">
    <property type="protein sequence ID" value="GAA5801845.1"/>
    <property type="molecule type" value="Genomic_DNA"/>
</dbReference>
<keyword evidence="1" id="KW-0694">RNA-binding</keyword>
<accession>A0ABP9Y5H4</accession>
<feature type="domain" description="K Homology" evidence="3">
    <location>
        <begin position="367"/>
        <end position="433"/>
    </location>
</feature>
<dbReference type="SUPFAM" id="SSF54791">
    <property type="entry name" value="Eukaryotic type KH-domain (KH-domain type I)"/>
    <property type="match status" value="3"/>
</dbReference>
<evidence type="ECO:0000256" key="2">
    <source>
        <dbReference type="SAM" id="MobiDB-lite"/>
    </source>
</evidence>
<dbReference type="SMART" id="SM00322">
    <property type="entry name" value="KH"/>
    <property type="match status" value="4"/>
</dbReference>
<sequence>MLSFCLNSFLNTRDALNLKLINELKSKYTNLIQFTPLQQDNALNILLSGQAINARGELLRNNPIKSILYINSPNINALFHPEIKFALTKIAQEHQIEIKIHFTADPEIHLFGSIGAIESARIQVLVTLDQLAGLIIDTINEIPYYLHSLLSGRKHVQLQSIMEETSTNIYLTSPFHDTCKLIDNDKRSSTIYISGDSFSSISRAKELLIKLTAQKSKSMYHKDSIMDARKIDWILLNKRMELRKIMRDNGSYFIFPALGSGSNSLSIYAENRINVERSVRLLNYLTSSIYEASFDFIKADSTESFIHRVFGSEEKFGDIICQLSQTSGADVLFKFDSNKLELFGTERQVRNAYQSLCDMRFFKENHQFTTFSLELATDQREFISGKKNGKINKIMKSCAVTIRFVIANEYNSSIIVESNNYSKALDGLTMLQDELPAETSFYVPEIYHRRIIGVAGKNIQKVMKKYGVYVKFSGAEEFTSMGGYFENEDNVVARTPMKNQINLENLKHSVTEFISFQKDKEYTFTTMRIPYVLHRIIPTLYGSQLREVCRTNNAKIWWPERLGSDQVIVYGPQSQIPAVISFINQFVTVEKHVAISLPQKQTKLLDQDFISMLQQKIKCATNVELAVQHLDQSQPSSTNLVEWVSCYNEDNIIIYKFIHKVGQEREFIKAKELLESLITSNELPFDQIEPNTINTSYTPKPESVGSSTSHTTNININLLSLISSPNAADQDDTNFNNYDAHTSEGLATLESMPSPPLSESHTFHPHDGITSSLLSAPQPTGKNIWASPSIQSNNVIPPMMQMKNTHGGNYNSVPPSPPYQFNPTWMNQPSFNAANGTTHHKSWPDIFFGGRDLFDTLPIRRASSTQHAFEFIPNSTTKYQQEFHPSSFAYPTSRPQGFNM</sequence>